<gene>
    <name evidence="2" type="ORF">HALOF300_04096</name>
</gene>
<feature type="compositionally biased region" description="Basic and acidic residues" evidence="1">
    <location>
        <begin position="396"/>
        <end position="415"/>
    </location>
</feature>
<dbReference type="AlphaFoldDB" id="A0A7M4DPL4"/>
<sequence length="415" mass="44762">MNNEVELISDGDGVAILGDPAVIDRFLSSQGLASRELGLHRLGPRLSAGSGALHAGSEFAANSGRWVKLTEDSARALKAGQLMKGSTFGVGRAVLVENGQTTKILEIVKGATLLNPASLASAGALMSQLAMQQTMDNIADYLAAIDEKVEDLLRAQKDAVLADMIGVDLVIDEAMVIRDQVGKVSEVTWSKVQSTSVTIARTQAYALRQLDAIAEKLERKTKLGDLAKATREAEAKVQEWLTILARCFQLQEAIGVLELDRVLDGSPEDLDQHRIALKAARRKRLDVISRSTERLISRMNTAAGAANKKVLLQPVPARAVVHSSNHVCVAVVDFHDRLGILGDQESVEAKRWVDAAADVRDNVLGTGADGVDAAKRLGHGTLDRAKTMTGRLSSEISERTRRRQGDDEERKTESP</sequence>
<accession>A0A7M4DPL4</accession>
<feature type="region of interest" description="Disordered" evidence="1">
    <location>
        <begin position="385"/>
        <end position="415"/>
    </location>
</feature>
<proteinExistence type="predicted"/>
<reference evidence="2 3" key="1">
    <citation type="submission" date="2019-11" db="EMBL/GenBank/DDBJ databases">
        <authorList>
            <person name="Criscuolo A."/>
        </authorList>
    </citation>
    <scope>NUCLEOTIDE SEQUENCE [LARGE SCALE GENOMIC DNA]</scope>
    <source>
        <strain evidence="2">CIP111667</strain>
    </source>
</reference>
<name>A0A7M4DPL4_9MICO</name>
<evidence type="ECO:0000313" key="3">
    <source>
        <dbReference type="Proteomes" id="UP000419743"/>
    </source>
</evidence>
<evidence type="ECO:0000313" key="2">
    <source>
        <dbReference type="EMBL" id="VZO39408.1"/>
    </source>
</evidence>
<comment type="caution">
    <text evidence="2">The sequence shown here is derived from an EMBL/GenBank/DDBJ whole genome shotgun (WGS) entry which is preliminary data.</text>
</comment>
<protein>
    <submittedName>
        <fullName evidence="2">Uncharacterized protein</fullName>
    </submittedName>
</protein>
<dbReference type="Proteomes" id="UP000419743">
    <property type="component" value="Unassembled WGS sequence"/>
</dbReference>
<organism evidence="2 3">
    <name type="scientific">Occultella aeris</name>
    <dbReference type="NCBI Taxonomy" id="2761496"/>
    <lineage>
        <taxon>Bacteria</taxon>
        <taxon>Bacillati</taxon>
        <taxon>Actinomycetota</taxon>
        <taxon>Actinomycetes</taxon>
        <taxon>Micrococcales</taxon>
        <taxon>Ruaniaceae</taxon>
        <taxon>Occultella</taxon>
    </lineage>
</organism>
<evidence type="ECO:0000256" key="1">
    <source>
        <dbReference type="SAM" id="MobiDB-lite"/>
    </source>
</evidence>
<keyword evidence="3" id="KW-1185">Reference proteome</keyword>
<dbReference type="EMBL" id="CACRYJ010000059">
    <property type="protein sequence ID" value="VZO39408.1"/>
    <property type="molecule type" value="Genomic_DNA"/>
</dbReference>